<keyword evidence="7" id="KW-1185">Reference proteome</keyword>
<dbReference type="PANTHER" id="PTHR10417">
    <property type="entry name" value="GLUCOCORTICOID MODULATORY ELEMENT-BINDING PROTEIN"/>
    <property type="match status" value="1"/>
</dbReference>
<dbReference type="SUPFAM" id="SSF63763">
    <property type="entry name" value="SAND domain-like"/>
    <property type="match status" value="1"/>
</dbReference>
<feature type="compositionally biased region" description="Polar residues" evidence="4">
    <location>
        <begin position="12"/>
        <end position="21"/>
    </location>
</feature>
<feature type="compositionally biased region" description="Polar residues" evidence="4">
    <location>
        <begin position="272"/>
        <end position="284"/>
    </location>
</feature>
<name>A0ABM0GUC1_SACKO</name>
<dbReference type="InterPro" id="IPR001660">
    <property type="entry name" value="SAM"/>
</dbReference>
<evidence type="ECO:0000256" key="2">
    <source>
        <dbReference type="ARBA" id="ARBA00023163"/>
    </source>
</evidence>
<dbReference type="Proteomes" id="UP000694865">
    <property type="component" value="Unplaced"/>
</dbReference>
<protein>
    <submittedName>
        <fullName evidence="8">Polycomb protein Scm-like</fullName>
    </submittedName>
</protein>
<feature type="region of interest" description="Disordered" evidence="4">
    <location>
        <begin position="228"/>
        <end position="256"/>
    </location>
</feature>
<proteinExistence type="predicted"/>
<feature type="compositionally biased region" description="Basic and acidic residues" evidence="4">
    <location>
        <begin position="78"/>
        <end position="92"/>
    </location>
</feature>
<evidence type="ECO:0000313" key="8">
    <source>
        <dbReference type="RefSeq" id="XP_002737526.1"/>
    </source>
</evidence>
<feature type="compositionally biased region" description="Polar residues" evidence="4">
    <location>
        <begin position="328"/>
        <end position="350"/>
    </location>
</feature>
<dbReference type="SMART" id="SM00258">
    <property type="entry name" value="SAND"/>
    <property type="match status" value="1"/>
</dbReference>
<gene>
    <name evidence="8" type="primary">LOC100373226</name>
</gene>
<dbReference type="InterPro" id="IPR000770">
    <property type="entry name" value="SAND_dom"/>
</dbReference>
<keyword evidence="2" id="KW-0804">Transcription</keyword>
<dbReference type="SMART" id="SM00454">
    <property type="entry name" value="SAM"/>
    <property type="match status" value="1"/>
</dbReference>
<feature type="compositionally biased region" description="Polar residues" evidence="4">
    <location>
        <begin position="239"/>
        <end position="256"/>
    </location>
</feature>
<feature type="compositionally biased region" description="Acidic residues" evidence="4">
    <location>
        <begin position="46"/>
        <end position="62"/>
    </location>
</feature>
<evidence type="ECO:0000259" key="5">
    <source>
        <dbReference type="PROSITE" id="PS50105"/>
    </source>
</evidence>
<dbReference type="CDD" id="cd09579">
    <property type="entry name" value="SAM_Samd7_11"/>
    <property type="match status" value="1"/>
</dbReference>
<feature type="region of interest" description="Disordered" evidence="4">
    <location>
        <begin position="432"/>
        <end position="451"/>
    </location>
</feature>
<organism evidence="7 8">
    <name type="scientific">Saccoglossus kowalevskii</name>
    <name type="common">Acorn worm</name>
    <dbReference type="NCBI Taxonomy" id="10224"/>
    <lineage>
        <taxon>Eukaryota</taxon>
        <taxon>Metazoa</taxon>
        <taxon>Hemichordata</taxon>
        <taxon>Enteropneusta</taxon>
        <taxon>Harrimaniidae</taxon>
        <taxon>Saccoglossus</taxon>
    </lineage>
</organism>
<dbReference type="InterPro" id="IPR013761">
    <property type="entry name" value="SAM/pointed_sf"/>
</dbReference>
<dbReference type="Gene3D" id="3.10.390.10">
    <property type="entry name" value="SAND domain-like"/>
    <property type="match status" value="1"/>
</dbReference>
<feature type="domain" description="SAND" evidence="6">
    <location>
        <begin position="118"/>
        <end position="188"/>
    </location>
</feature>
<feature type="compositionally biased region" description="Polar residues" evidence="4">
    <location>
        <begin position="64"/>
        <end position="76"/>
    </location>
</feature>
<dbReference type="PROSITE" id="PS50105">
    <property type="entry name" value="SAM_DOMAIN"/>
    <property type="match status" value="1"/>
</dbReference>
<feature type="domain" description="SAM" evidence="5">
    <location>
        <begin position="463"/>
        <end position="512"/>
    </location>
</feature>
<dbReference type="PROSITE" id="PS50864">
    <property type="entry name" value="SAND"/>
    <property type="match status" value="1"/>
</dbReference>
<keyword evidence="3" id="KW-0539">Nucleus</keyword>
<sequence length="543" mass="60535">MKMASDNESKDSASTGKNESLQVKREVETEEPAAVEEQEPHKRGADEDDGDDDDDDDDDDLNDNFGSRRNHSSNAIELTRRRSLDEHSRNSNEDYGMESLHPGEDFRPVLNDDGDNFLEVECGENKALLYLNKLCQGSKGQCIYFKESWLTPNEFQYVSGRETAKDWKRSIRHRGKCLKTLMNRGLIQTHPPICDCAACRVSTPVNRGRLAEKRTSIMPTMVLGRRLGHGDYGDPKQGISITREVSSPSCSNQMRKSVDGTNALSAIISHLHQTSGSHNGNGRASPNEPDYSRKRFNSDNTHSSSGGGMAEKRRRSTSPLTEHAKRSFQGNPASPNGSDRLSPIESSLLNKQLHKSRKQSMPQHHDPTAEGGRAPTITLTYGAGPSSSKSAFPINRQHGYNGRYAELSRMSHDKGHRNPNMYIELKSRHDMPAHRPASHNHTARPSSTDTSVNATPIDAVSNWNVDDVVQFVSSLNGCAEYAQIFRDQAIDGETLPLLTEEHLLNNFGLKLGPALKIRLHVARRQGVCLYCHGNKYYDEYNQL</sequence>
<keyword evidence="1" id="KW-0805">Transcription regulation</keyword>
<feature type="region of interest" description="Disordered" evidence="4">
    <location>
        <begin position="1"/>
        <end position="108"/>
    </location>
</feature>
<feature type="compositionally biased region" description="Acidic residues" evidence="4">
    <location>
        <begin position="28"/>
        <end position="37"/>
    </location>
</feature>
<feature type="region of interest" description="Disordered" evidence="4">
    <location>
        <begin position="272"/>
        <end position="395"/>
    </location>
</feature>
<evidence type="ECO:0000313" key="7">
    <source>
        <dbReference type="Proteomes" id="UP000694865"/>
    </source>
</evidence>
<dbReference type="Pfam" id="PF01342">
    <property type="entry name" value="SAND"/>
    <property type="match status" value="1"/>
</dbReference>
<reference evidence="8" key="1">
    <citation type="submission" date="2025-08" db="UniProtKB">
        <authorList>
            <consortium name="RefSeq"/>
        </authorList>
    </citation>
    <scope>IDENTIFICATION</scope>
    <source>
        <tissue evidence="8">Testes</tissue>
    </source>
</reference>
<dbReference type="GeneID" id="100373226"/>
<evidence type="ECO:0000256" key="3">
    <source>
        <dbReference type="ARBA" id="ARBA00023242"/>
    </source>
</evidence>
<feature type="compositionally biased region" description="Basic and acidic residues" evidence="4">
    <location>
        <begin position="1"/>
        <end position="11"/>
    </location>
</feature>
<evidence type="ECO:0000259" key="6">
    <source>
        <dbReference type="PROSITE" id="PS50864"/>
    </source>
</evidence>
<evidence type="ECO:0000256" key="1">
    <source>
        <dbReference type="ARBA" id="ARBA00023015"/>
    </source>
</evidence>
<evidence type="ECO:0000256" key="4">
    <source>
        <dbReference type="SAM" id="MobiDB-lite"/>
    </source>
</evidence>
<dbReference type="SUPFAM" id="SSF47769">
    <property type="entry name" value="SAM/Pointed domain"/>
    <property type="match status" value="1"/>
</dbReference>
<dbReference type="InterPro" id="IPR010919">
    <property type="entry name" value="SAND-like_dom_sf"/>
</dbReference>
<accession>A0ABM0GUC1</accession>
<dbReference type="Pfam" id="PF07647">
    <property type="entry name" value="SAM_2"/>
    <property type="match status" value="1"/>
</dbReference>
<dbReference type="PANTHER" id="PTHR10417:SF15">
    <property type="entry name" value="STERILE ALPHA MOTIF DOMAIN-CONTAINING 11"/>
    <property type="match status" value="1"/>
</dbReference>
<dbReference type="Gene3D" id="1.10.150.50">
    <property type="entry name" value="Transcription Factor, Ets-1"/>
    <property type="match status" value="1"/>
</dbReference>
<dbReference type="RefSeq" id="XP_002737526.1">
    <property type="nucleotide sequence ID" value="XM_002737480.2"/>
</dbReference>